<dbReference type="Proteomes" id="UP000079169">
    <property type="component" value="Unplaced"/>
</dbReference>
<dbReference type="InterPro" id="IPR008042">
    <property type="entry name" value="Retrotrans_Pao"/>
</dbReference>
<dbReference type="InterPro" id="IPR036397">
    <property type="entry name" value="RNaseH_sf"/>
</dbReference>
<sequence length="1185" mass="133692">MLPSQPVDMSHLKYLEQLPLADDFMKPDIVSGILGAQIFPSLILGDRVTSSTNNVVALNTVLGYVVMGQAPLCSVDDSTSNTFCAFQDPPIDNLLKRFWEIETVAAPAMLNDEDKKCEELYSSSVHRNDDGSYTVSLPFKGSPDELGDSYHSARNRFFSLERKLQSNPELRSGYNKVIQENIDEGYLSVAVDQSDRSGFFIPHHMVVRPDKASSKLRCVFDASMQSSSSKSLNDLLFTGPKLYTDLFVILLNFRLFPVVMVADIRKMFLQIKLNPDDWKYQKILWRFHPDDQLLSHVLTTVTFGLRCSPFLALRTVKQLAMDEANNFPLAASKVETDLYMDDLATSVFNADEACVLFEQMVGLFKAGGFTLTKWATNSGEVLQEIPVADRLSEIVQWDADSSVKILGLQWSADRDIFYFKINIDNKPCTKRNMLSLISRLFDPLGLLAPVILWAKQLIQQLWCLNLSWDETPPPHIVEDWDAFQSQLPLLSDLSFPRHLFVVENCTLQIFGFGDASVKGFGGVVYSRVVFPNGDIKVNLICAKSKVAPVKSQSIPRLELCAALLLAQLVQTVVDSYTLRFPIEKVLCFSDSTVVLSWIHASPHVWETFVANRVSKIQESVDITAWWKISGTDNPADCLSRGLKPAEFCENPLWFQGPSWLQESESQWPVCPFTPEDQAIVPETKSVVLVQTESVEHPLKTTFLNCSSWNKLLRVIVFVLRFLKKLPRNNDVVSSDLDKAEIEIIKIVQHEHFSDDIHKLKNNLPCSKTLIKLSPFLDDGVIRVGGRLRNSDLGYEQQHPVVLPAKEHVVKLIVEHYHRANLHTGPHLLLSILRRKFWILGGRNFVRRIVQSCNLCFKLSPKSQTPFMSDLPKERVLESSKAFLNIAIDFMGPFLITFSRRRGQRSQKAYICIFVCLATKAIHLEVASDLSTPTFLDAFKRFLARRGPCLSVLSDHGTNFVGAKNALNELYSLLDSQEYKQSFSDELANHRITWHFTPPTGAHFNGISEANVKAVKAHLYKCIGNQILSLEELCTVSAQIEALLNSRPLCLLSSDPSEPSVLTPAHFLTQIPLESLPASDVTNENPNRLTRYKLLDQIVQTFWKRWSSECLHDLQLREKWNTSSSPLIPGQIVLIKQDNVPPLHWSLARIVETYPGKDGVARVALVKTQKGELKRPVNKLCPLPTQ</sequence>
<dbReference type="KEGG" id="dci:103521313"/>
<gene>
    <name evidence="3" type="primary">LOC103521313</name>
</gene>
<keyword evidence="2" id="KW-1185">Reference proteome</keyword>
<dbReference type="GO" id="GO:0071897">
    <property type="term" value="P:DNA biosynthetic process"/>
    <property type="evidence" value="ECO:0007669"/>
    <property type="project" value="UniProtKB-ARBA"/>
</dbReference>
<dbReference type="GeneID" id="103521313"/>
<name>A0A1S3DMT1_DIACI</name>
<dbReference type="Gene3D" id="1.10.340.70">
    <property type="match status" value="1"/>
</dbReference>
<dbReference type="GO" id="GO:0015074">
    <property type="term" value="P:DNA integration"/>
    <property type="evidence" value="ECO:0007669"/>
    <property type="project" value="InterPro"/>
</dbReference>
<evidence type="ECO:0000259" key="1">
    <source>
        <dbReference type="PROSITE" id="PS50994"/>
    </source>
</evidence>
<accession>A0A1S3DMT1</accession>
<dbReference type="SUPFAM" id="SSF56672">
    <property type="entry name" value="DNA/RNA polymerases"/>
    <property type="match status" value="1"/>
</dbReference>
<dbReference type="STRING" id="121845.A0A1S3DMT1"/>
<dbReference type="PaxDb" id="121845-A0A1S3DMT1"/>
<dbReference type="Gene3D" id="3.30.420.10">
    <property type="entry name" value="Ribonuclease H-like superfamily/Ribonuclease H"/>
    <property type="match status" value="1"/>
</dbReference>
<organism evidence="2 3">
    <name type="scientific">Diaphorina citri</name>
    <name type="common">Asian citrus psyllid</name>
    <dbReference type="NCBI Taxonomy" id="121845"/>
    <lineage>
        <taxon>Eukaryota</taxon>
        <taxon>Metazoa</taxon>
        <taxon>Ecdysozoa</taxon>
        <taxon>Arthropoda</taxon>
        <taxon>Hexapoda</taxon>
        <taxon>Insecta</taxon>
        <taxon>Pterygota</taxon>
        <taxon>Neoptera</taxon>
        <taxon>Paraneoptera</taxon>
        <taxon>Hemiptera</taxon>
        <taxon>Sternorrhyncha</taxon>
        <taxon>Psylloidea</taxon>
        <taxon>Psyllidae</taxon>
        <taxon>Diaphorininae</taxon>
        <taxon>Diaphorina</taxon>
    </lineage>
</organism>
<dbReference type="Pfam" id="PF18701">
    <property type="entry name" value="DUF5641"/>
    <property type="match status" value="1"/>
</dbReference>
<dbReference type="Pfam" id="PF17921">
    <property type="entry name" value="Integrase_H2C2"/>
    <property type="match status" value="1"/>
</dbReference>
<dbReference type="AlphaFoldDB" id="A0A1S3DMT1"/>
<dbReference type="InterPro" id="IPR012337">
    <property type="entry name" value="RNaseH-like_sf"/>
</dbReference>
<dbReference type="Pfam" id="PF05380">
    <property type="entry name" value="Peptidase_A17"/>
    <property type="match status" value="1"/>
</dbReference>
<dbReference type="InterPro" id="IPR040676">
    <property type="entry name" value="DUF5641"/>
</dbReference>
<evidence type="ECO:0000313" key="3">
    <source>
        <dbReference type="RefSeq" id="XP_008484644.1"/>
    </source>
</evidence>
<dbReference type="InterPro" id="IPR041588">
    <property type="entry name" value="Integrase_H2C2"/>
</dbReference>
<dbReference type="GO" id="GO:0042575">
    <property type="term" value="C:DNA polymerase complex"/>
    <property type="evidence" value="ECO:0007669"/>
    <property type="project" value="UniProtKB-ARBA"/>
</dbReference>
<proteinExistence type="predicted"/>
<dbReference type="InterPro" id="IPR001584">
    <property type="entry name" value="Integrase_cat-core"/>
</dbReference>
<evidence type="ECO:0000313" key="2">
    <source>
        <dbReference type="Proteomes" id="UP000079169"/>
    </source>
</evidence>
<feature type="domain" description="Integrase catalytic" evidence="1">
    <location>
        <begin position="867"/>
        <end position="1071"/>
    </location>
</feature>
<reference evidence="3" key="1">
    <citation type="submission" date="2025-08" db="UniProtKB">
        <authorList>
            <consortium name="RefSeq"/>
        </authorList>
    </citation>
    <scope>IDENTIFICATION</scope>
</reference>
<dbReference type="PANTHER" id="PTHR47331">
    <property type="entry name" value="PHD-TYPE DOMAIN-CONTAINING PROTEIN"/>
    <property type="match status" value="1"/>
</dbReference>
<dbReference type="GO" id="GO:0003676">
    <property type="term" value="F:nucleic acid binding"/>
    <property type="evidence" value="ECO:0007669"/>
    <property type="project" value="InterPro"/>
</dbReference>
<dbReference type="SUPFAM" id="SSF53098">
    <property type="entry name" value="Ribonuclease H-like"/>
    <property type="match status" value="1"/>
</dbReference>
<dbReference type="OMA" id="CEEFYSS"/>
<dbReference type="PANTHER" id="PTHR47331:SF1">
    <property type="entry name" value="GAG-LIKE PROTEIN"/>
    <property type="match status" value="1"/>
</dbReference>
<dbReference type="RefSeq" id="XP_008484644.1">
    <property type="nucleotide sequence ID" value="XM_008486422.1"/>
</dbReference>
<dbReference type="PROSITE" id="PS50994">
    <property type="entry name" value="INTEGRASE"/>
    <property type="match status" value="1"/>
</dbReference>
<dbReference type="InterPro" id="IPR043502">
    <property type="entry name" value="DNA/RNA_pol_sf"/>
</dbReference>
<protein>
    <submittedName>
        <fullName evidence="3">Uncharacterized protein LOC103521313</fullName>
    </submittedName>
</protein>